<organism evidence="1 2">
    <name type="scientific">Persea americana</name>
    <name type="common">Avocado</name>
    <dbReference type="NCBI Taxonomy" id="3435"/>
    <lineage>
        <taxon>Eukaryota</taxon>
        <taxon>Viridiplantae</taxon>
        <taxon>Streptophyta</taxon>
        <taxon>Embryophyta</taxon>
        <taxon>Tracheophyta</taxon>
        <taxon>Spermatophyta</taxon>
        <taxon>Magnoliopsida</taxon>
        <taxon>Magnoliidae</taxon>
        <taxon>Laurales</taxon>
        <taxon>Lauraceae</taxon>
        <taxon>Persea</taxon>
    </lineage>
</organism>
<comment type="caution">
    <text evidence="1">The sequence shown here is derived from an EMBL/GenBank/DDBJ whole genome shotgun (WGS) entry which is preliminary data.</text>
</comment>
<proteinExistence type="predicted"/>
<sequence>MLGPRHRRTSNSLCSSHWTKRGSEGDTTGCWASKTYKLSWACKMGSMWDLEGQTEVETNSLRTPSPQFTPGLRTLARYNWSSPVAVLVTVGVARQRQEKMARLSSAKTTISNENFEVEKFDGTNNFGMWQCEVRDVLSQQELEIALEDKPADMKEKEW</sequence>
<keyword evidence="2" id="KW-1185">Reference proteome</keyword>
<dbReference type="Proteomes" id="UP001234297">
    <property type="component" value="Chromosome 3"/>
</dbReference>
<protein>
    <submittedName>
        <fullName evidence="1">Uncharacterized protein</fullName>
    </submittedName>
</protein>
<dbReference type="EMBL" id="CM056811">
    <property type="protein sequence ID" value="KAJ8635444.1"/>
    <property type="molecule type" value="Genomic_DNA"/>
</dbReference>
<evidence type="ECO:0000313" key="2">
    <source>
        <dbReference type="Proteomes" id="UP001234297"/>
    </source>
</evidence>
<accession>A0ACC2LQZ3</accession>
<reference evidence="1 2" key="1">
    <citation type="journal article" date="2022" name="Hortic Res">
        <title>A haplotype resolved chromosomal level avocado genome allows analysis of novel avocado genes.</title>
        <authorList>
            <person name="Nath O."/>
            <person name="Fletcher S.J."/>
            <person name="Hayward A."/>
            <person name="Shaw L.M."/>
            <person name="Masouleh A.K."/>
            <person name="Furtado A."/>
            <person name="Henry R.J."/>
            <person name="Mitter N."/>
        </authorList>
    </citation>
    <scope>NUCLEOTIDE SEQUENCE [LARGE SCALE GENOMIC DNA]</scope>
    <source>
        <strain evidence="2">cv. Hass</strain>
    </source>
</reference>
<gene>
    <name evidence="1" type="ORF">MRB53_009711</name>
</gene>
<name>A0ACC2LQZ3_PERAE</name>
<evidence type="ECO:0000313" key="1">
    <source>
        <dbReference type="EMBL" id="KAJ8635444.1"/>
    </source>
</evidence>